<evidence type="ECO:0008006" key="4">
    <source>
        <dbReference type="Google" id="ProtNLM"/>
    </source>
</evidence>
<evidence type="ECO:0000256" key="1">
    <source>
        <dbReference type="SAM" id="MobiDB-lite"/>
    </source>
</evidence>
<gene>
    <name evidence="2" type="ORF">H7J73_16140</name>
</gene>
<accession>A0ABT3CDK3</accession>
<comment type="caution">
    <text evidence="2">The sequence shown here is derived from an EMBL/GenBank/DDBJ whole genome shotgun (WGS) entry which is preliminary data.</text>
</comment>
<proteinExistence type="predicted"/>
<name>A0ABT3CDK3_9MYCO</name>
<protein>
    <recommendedName>
        <fullName evidence="4">PE-PGRS family protein</fullName>
    </recommendedName>
</protein>
<dbReference type="RefSeq" id="WP_264068490.1">
    <property type="nucleotide sequence ID" value="NZ_JACKTY010000029.1"/>
</dbReference>
<sequence length="353" mass="34153">MPTAIRPLTSLAVAIVGAGALAIPPAYMPPHSLAQVSPTVQLAATTDILGPDQSTLDGSHAAFYNLLPVMKTLGLVTISPTAQELVDFSTSSLSGVLLGLAGPLAGPAVLLTANLQSIAADVAAGDVGGALATLAGTPAALVNAFLYGGVHLDLTSLVATAGPALGLQFPNGVKLGIAFGGLLSPAGSVFNALDFNFSLELGSLPLGTIGLATGTGPGAISSLAALVGTAAEAVTGALNDVATAISEIPRSVVNTVTALATPGAGLPALTARKAAADTAAPATIQLRDKTTRDSVKAVPNAARSTGGKHRATSGGPAGDQVSAASASADTAPAAKAGPAGQAKHTKTAQHAAA</sequence>
<feature type="region of interest" description="Disordered" evidence="1">
    <location>
        <begin position="290"/>
        <end position="353"/>
    </location>
</feature>
<feature type="compositionally biased region" description="Low complexity" evidence="1">
    <location>
        <begin position="318"/>
        <end position="353"/>
    </location>
</feature>
<evidence type="ECO:0000313" key="3">
    <source>
        <dbReference type="Proteomes" id="UP001526201"/>
    </source>
</evidence>
<keyword evidence="3" id="KW-1185">Reference proteome</keyword>
<organism evidence="2 3">
    <name type="scientific">Mycolicibacterium komossense</name>
    <dbReference type="NCBI Taxonomy" id="1779"/>
    <lineage>
        <taxon>Bacteria</taxon>
        <taxon>Bacillati</taxon>
        <taxon>Actinomycetota</taxon>
        <taxon>Actinomycetes</taxon>
        <taxon>Mycobacteriales</taxon>
        <taxon>Mycobacteriaceae</taxon>
        <taxon>Mycolicibacterium</taxon>
    </lineage>
</organism>
<reference evidence="2 3" key="1">
    <citation type="journal article" date="2022" name="BMC Genomics">
        <title>Comparative genome analysis of mycobacteria focusing on tRNA and non-coding RNA.</title>
        <authorList>
            <person name="Behra P.R.K."/>
            <person name="Pettersson B.M.F."/>
            <person name="Ramesh M."/>
            <person name="Das S."/>
            <person name="Dasgupta S."/>
            <person name="Kirsebom L.A."/>
        </authorList>
    </citation>
    <scope>NUCLEOTIDE SEQUENCE [LARGE SCALE GENOMIC DNA]</scope>
    <source>
        <strain evidence="2 3">DSM 44078</strain>
    </source>
</reference>
<dbReference type="EMBL" id="JACKTY010000029">
    <property type="protein sequence ID" value="MCV7227558.1"/>
    <property type="molecule type" value="Genomic_DNA"/>
</dbReference>
<dbReference type="Proteomes" id="UP001526201">
    <property type="component" value="Unassembled WGS sequence"/>
</dbReference>
<evidence type="ECO:0000313" key="2">
    <source>
        <dbReference type="EMBL" id="MCV7227558.1"/>
    </source>
</evidence>